<evidence type="ECO:0000259" key="17">
    <source>
        <dbReference type="Pfam" id="PF07660"/>
    </source>
</evidence>
<dbReference type="InterPro" id="IPR000531">
    <property type="entry name" value="Beta-barrel_TonB"/>
</dbReference>
<keyword evidence="11" id="KW-0675">Receptor</keyword>
<evidence type="ECO:0000256" key="8">
    <source>
        <dbReference type="ARBA" id="ARBA00023004"/>
    </source>
</evidence>
<reference evidence="19 20" key="1">
    <citation type="submission" date="2016-03" db="EMBL/GenBank/DDBJ databases">
        <title>Microsymbionts genomes from the relict species Vavilovia formosa (Stev.) Fed.</title>
        <authorList>
            <person name="Kopat V."/>
            <person name="Chirak E."/>
            <person name="Kimeklis A."/>
            <person name="Andronov E."/>
        </authorList>
    </citation>
    <scope>NUCLEOTIDE SEQUENCE [LARGE SCALE GENOMIC DNA]</scope>
    <source>
        <strain evidence="19 20">Vaf07</strain>
    </source>
</reference>
<feature type="domain" description="TonB-dependent receptor-like beta-barrel" evidence="16">
    <location>
        <begin position="316"/>
        <end position="774"/>
    </location>
</feature>
<keyword evidence="6 13" id="KW-0812">Transmembrane</keyword>
<dbReference type="InterPro" id="IPR011276">
    <property type="entry name" value="TonB_haem/Hb_rcpt"/>
</dbReference>
<dbReference type="EMBL" id="LVYV01000004">
    <property type="protein sequence ID" value="KZD24425.1"/>
    <property type="molecule type" value="Genomic_DNA"/>
</dbReference>
<evidence type="ECO:0000256" key="7">
    <source>
        <dbReference type="ARBA" id="ARBA00022729"/>
    </source>
</evidence>
<evidence type="ECO:0000259" key="18">
    <source>
        <dbReference type="Pfam" id="PF07715"/>
    </source>
</evidence>
<evidence type="ECO:0000256" key="11">
    <source>
        <dbReference type="ARBA" id="ARBA00023170"/>
    </source>
</evidence>
<evidence type="ECO:0000313" key="20">
    <source>
        <dbReference type="Proteomes" id="UP000076574"/>
    </source>
</evidence>
<keyword evidence="5" id="KW-0406">Ion transport</keyword>
<dbReference type="Pfam" id="PF00593">
    <property type="entry name" value="TonB_dep_Rec_b-barrel"/>
    <property type="match status" value="1"/>
</dbReference>
<feature type="short sequence motif" description="TonB C-terminal box" evidence="14">
    <location>
        <begin position="786"/>
        <end position="803"/>
    </location>
</feature>
<evidence type="ECO:0000259" key="16">
    <source>
        <dbReference type="Pfam" id="PF00593"/>
    </source>
</evidence>
<dbReference type="AlphaFoldDB" id="A0A164A8P7"/>
<sequence length="803" mass="86325">MRSQPLTGNYTVAQALAQLLAGTGITYRITGPKAALLIDPSQSRAGPVPSGDGVQLDTIVVDASRTDGIGSGYQGTPDWVYQRPAAVSVISREAIESSPTRNARDLLDNVAGVYANRSAAQNPGISVNIRGLQDQDRIVTMIDGARQNFQRSGHGATQRTYVDTAFLRQIDVEKSTTSGVGSAGSLGGLVNFRTFIADDLIKPGNQYGGVVNATTGTNAYNFDGSTAAAVRVSERFSVLGGVSYKNIGAYDVGKNGTIPTANTYTGTGDVLLFSGQEVFSTILKAEAQASDDVKITIGWLHNDSRYNTGNYDLTIARGGILKSSEQVANDTFTSALDWNPGNDIVDLKAKLYYNHLKNDTVSDGAFALTGPSNFVFSTLGGSVENTSRFATGIGALALNYGVEAFSDTGKTTLQRGFVSQTGTDYSSTLTGGTPSGNRDVASGFGTATLKPAEWVTLIGGVRYDWYHIAGTSTIYGNETRDIIGQLMTNPGRPAICNARGCGVAIPPTYVPIYGPAYYPAYNIDIDKSGGAWLPNFTIAFQPTEWLQPFAKYSKSYRPPTVMESFLNGGHDSNVINGYAPNPFLRPERGDTYEAGFNVLANGILTERDSIRFKTVGFYREITDYISFGYILNAQANRQYDTFVNLNGVTRMKGVEIEANYDARFLYIGGTVTRIDTEFSDSFTSPAGRDIPINSGRGAAVIFEQPKLRVTLDAGIRLLDEKLTLGTRIVDVSKTEPVLGSLRSGYDMPGYRVYDIYGSYAFDEATKLRFAVNNLTDVAYAPAVGANFYAAPGRTATVSLNYKF</sequence>
<dbReference type="NCBIfam" id="TIGR01785">
    <property type="entry name" value="TonB-hemin"/>
    <property type="match status" value="1"/>
</dbReference>
<evidence type="ECO:0000256" key="14">
    <source>
        <dbReference type="PROSITE-ProRule" id="PRU10144"/>
    </source>
</evidence>
<accession>A0A164A8P7</accession>
<dbReference type="PANTHER" id="PTHR30069">
    <property type="entry name" value="TONB-DEPENDENT OUTER MEMBRANE RECEPTOR"/>
    <property type="match status" value="1"/>
</dbReference>
<dbReference type="GO" id="GO:0044718">
    <property type="term" value="P:siderophore transmembrane transport"/>
    <property type="evidence" value="ECO:0007669"/>
    <property type="project" value="TreeGrafter"/>
</dbReference>
<name>A0A164A8P7_9BRAD</name>
<dbReference type="InterPro" id="IPR010949">
    <property type="entry name" value="TonB_Hb/transfer/lactofer_rcpt"/>
</dbReference>
<organism evidence="19 20">
    <name type="scientific">Tardiphaga robiniae</name>
    <dbReference type="NCBI Taxonomy" id="943830"/>
    <lineage>
        <taxon>Bacteria</taxon>
        <taxon>Pseudomonadati</taxon>
        <taxon>Pseudomonadota</taxon>
        <taxon>Alphaproteobacteria</taxon>
        <taxon>Hyphomicrobiales</taxon>
        <taxon>Nitrobacteraceae</taxon>
        <taxon>Tardiphaga</taxon>
    </lineage>
</organism>
<proteinExistence type="inferred from homology"/>
<dbReference type="Gene3D" id="3.55.50.30">
    <property type="match status" value="1"/>
</dbReference>
<gene>
    <name evidence="19" type="ORF">A4A58_22905</name>
</gene>
<evidence type="ECO:0000256" key="1">
    <source>
        <dbReference type="ARBA" id="ARBA00004571"/>
    </source>
</evidence>
<comment type="subcellular location">
    <subcellularLocation>
        <location evidence="1 13">Cell outer membrane</location>
        <topology evidence="1 13">Multi-pass membrane protein</topology>
    </subcellularLocation>
</comment>
<dbReference type="GO" id="GO:0015232">
    <property type="term" value="F:heme transmembrane transporter activity"/>
    <property type="evidence" value="ECO:0007669"/>
    <property type="project" value="InterPro"/>
</dbReference>
<keyword evidence="10 13" id="KW-0472">Membrane</keyword>
<evidence type="ECO:0000256" key="9">
    <source>
        <dbReference type="ARBA" id="ARBA00023077"/>
    </source>
</evidence>
<keyword evidence="8" id="KW-0408">Iron</keyword>
<dbReference type="Pfam" id="PF07660">
    <property type="entry name" value="STN"/>
    <property type="match status" value="1"/>
</dbReference>
<dbReference type="InterPro" id="IPR036942">
    <property type="entry name" value="Beta-barrel_TonB_sf"/>
</dbReference>
<feature type="domain" description="Secretin/TonB short N-terminal" evidence="17">
    <location>
        <begin position="2"/>
        <end position="37"/>
    </location>
</feature>
<dbReference type="PANTHER" id="PTHR30069:SF41">
    <property type="entry name" value="HEME_HEMOPEXIN UTILIZATION PROTEIN C"/>
    <property type="match status" value="1"/>
</dbReference>
<dbReference type="InterPro" id="IPR012910">
    <property type="entry name" value="Plug_dom"/>
</dbReference>
<dbReference type="Proteomes" id="UP000076574">
    <property type="component" value="Unassembled WGS sequence"/>
</dbReference>
<comment type="caution">
    <text evidence="19">The sequence shown here is derived from an EMBL/GenBank/DDBJ whole genome shotgun (WGS) entry which is preliminary data.</text>
</comment>
<evidence type="ECO:0000313" key="19">
    <source>
        <dbReference type="EMBL" id="KZD24425.1"/>
    </source>
</evidence>
<dbReference type="Pfam" id="PF07715">
    <property type="entry name" value="Plug"/>
    <property type="match status" value="1"/>
</dbReference>
<evidence type="ECO:0000256" key="13">
    <source>
        <dbReference type="PROSITE-ProRule" id="PRU01360"/>
    </source>
</evidence>
<evidence type="ECO:0000256" key="3">
    <source>
        <dbReference type="ARBA" id="ARBA00022448"/>
    </source>
</evidence>
<evidence type="ECO:0000256" key="12">
    <source>
        <dbReference type="ARBA" id="ARBA00023237"/>
    </source>
</evidence>
<dbReference type="InterPro" id="IPR010917">
    <property type="entry name" value="TonB_rcpt_CS"/>
</dbReference>
<protein>
    <recommendedName>
        <fullName evidence="21">TonB-dependent hemoglobin/transferrin/lactoferrin family receptor</fullName>
    </recommendedName>
</protein>
<keyword evidence="20" id="KW-1185">Reference proteome</keyword>
<dbReference type="NCBIfam" id="TIGR01786">
    <property type="entry name" value="TonB-hemlactrns"/>
    <property type="match status" value="1"/>
</dbReference>
<dbReference type="CDD" id="cd01347">
    <property type="entry name" value="ligand_gated_channel"/>
    <property type="match status" value="1"/>
</dbReference>
<dbReference type="InterPro" id="IPR039426">
    <property type="entry name" value="TonB-dep_rcpt-like"/>
</dbReference>
<dbReference type="InterPro" id="IPR037066">
    <property type="entry name" value="Plug_dom_sf"/>
</dbReference>
<comment type="similarity">
    <text evidence="2 13 15">Belongs to the TonB-dependent receptor family.</text>
</comment>
<evidence type="ECO:0000256" key="6">
    <source>
        <dbReference type="ARBA" id="ARBA00022692"/>
    </source>
</evidence>
<keyword evidence="7" id="KW-0732">Signal</keyword>
<dbReference type="Gene3D" id="2.40.170.20">
    <property type="entry name" value="TonB-dependent receptor, beta-barrel domain"/>
    <property type="match status" value="1"/>
</dbReference>
<dbReference type="STRING" id="943830.A4A58_22905"/>
<dbReference type="GO" id="GO:0015344">
    <property type="term" value="F:siderophore uptake transmembrane transporter activity"/>
    <property type="evidence" value="ECO:0007669"/>
    <property type="project" value="TreeGrafter"/>
</dbReference>
<dbReference type="SUPFAM" id="SSF56935">
    <property type="entry name" value="Porins"/>
    <property type="match status" value="1"/>
</dbReference>
<keyword evidence="4 13" id="KW-1134">Transmembrane beta strand</keyword>
<feature type="domain" description="TonB-dependent receptor plug" evidence="18">
    <location>
        <begin position="83"/>
        <end position="188"/>
    </location>
</feature>
<keyword evidence="5" id="KW-0410">Iron transport</keyword>
<evidence type="ECO:0000256" key="5">
    <source>
        <dbReference type="ARBA" id="ARBA00022496"/>
    </source>
</evidence>
<evidence type="ECO:0000256" key="15">
    <source>
        <dbReference type="RuleBase" id="RU003357"/>
    </source>
</evidence>
<dbReference type="PROSITE" id="PS52016">
    <property type="entry name" value="TONB_DEPENDENT_REC_3"/>
    <property type="match status" value="1"/>
</dbReference>
<dbReference type="InterPro" id="IPR011662">
    <property type="entry name" value="Secretin/TonB_short_N"/>
</dbReference>
<keyword evidence="3 13" id="KW-0813">Transport</keyword>
<evidence type="ECO:0008006" key="21">
    <source>
        <dbReference type="Google" id="ProtNLM"/>
    </source>
</evidence>
<evidence type="ECO:0000256" key="2">
    <source>
        <dbReference type="ARBA" id="ARBA00009810"/>
    </source>
</evidence>
<evidence type="ECO:0000256" key="4">
    <source>
        <dbReference type="ARBA" id="ARBA00022452"/>
    </source>
</evidence>
<keyword evidence="12 13" id="KW-0998">Cell outer membrane</keyword>
<evidence type="ECO:0000256" key="10">
    <source>
        <dbReference type="ARBA" id="ARBA00023136"/>
    </source>
</evidence>
<keyword evidence="9 15" id="KW-0798">TonB box</keyword>
<dbReference type="GO" id="GO:0009279">
    <property type="term" value="C:cell outer membrane"/>
    <property type="evidence" value="ECO:0007669"/>
    <property type="project" value="UniProtKB-SubCell"/>
</dbReference>
<dbReference type="PROSITE" id="PS01156">
    <property type="entry name" value="TONB_DEPENDENT_REC_2"/>
    <property type="match status" value="1"/>
</dbReference>
<dbReference type="Gene3D" id="2.170.130.10">
    <property type="entry name" value="TonB-dependent receptor, plug domain"/>
    <property type="match status" value="1"/>
</dbReference>